<dbReference type="EMBL" id="JAKUCV010006452">
    <property type="protein sequence ID" value="KAJ4827267.1"/>
    <property type="molecule type" value="Genomic_DNA"/>
</dbReference>
<dbReference type="AlphaFoldDB" id="A0A9Q0J424"/>
<protein>
    <submittedName>
        <fullName evidence="4">Uncharacterized protein</fullName>
    </submittedName>
</protein>
<evidence type="ECO:0000256" key="2">
    <source>
        <dbReference type="ARBA" id="ARBA00022472"/>
    </source>
</evidence>
<organism evidence="4 5">
    <name type="scientific">Turnera subulata</name>
    <dbReference type="NCBI Taxonomy" id="218843"/>
    <lineage>
        <taxon>Eukaryota</taxon>
        <taxon>Viridiplantae</taxon>
        <taxon>Streptophyta</taxon>
        <taxon>Embryophyta</taxon>
        <taxon>Tracheophyta</taxon>
        <taxon>Spermatophyta</taxon>
        <taxon>Magnoliopsida</taxon>
        <taxon>eudicotyledons</taxon>
        <taxon>Gunneridae</taxon>
        <taxon>Pentapetalae</taxon>
        <taxon>rosids</taxon>
        <taxon>fabids</taxon>
        <taxon>Malpighiales</taxon>
        <taxon>Passifloraceae</taxon>
        <taxon>Turnera</taxon>
    </lineage>
</organism>
<keyword evidence="2" id="KW-0805">Transcription regulation</keyword>
<gene>
    <name evidence="4" type="ORF">Tsubulata_050564</name>
</gene>
<dbReference type="InterPro" id="IPR038538">
    <property type="entry name" value="MTERF_sf"/>
</dbReference>
<dbReference type="GO" id="GO:0006353">
    <property type="term" value="P:DNA-templated transcription termination"/>
    <property type="evidence" value="ECO:0007669"/>
    <property type="project" value="UniProtKB-KW"/>
</dbReference>
<comment type="similarity">
    <text evidence="1">Belongs to the mTERF family.</text>
</comment>
<comment type="caution">
    <text evidence="4">The sequence shown here is derived from an EMBL/GenBank/DDBJ whole genome shotgun (WGS) entry which is preliminary data.</text>
</comment>
<accession>A0A9Q0J424</accession>
<reference evidence="4" key="2">
    <citation type="journal article" date="2023" name="Plants (Basel)">
        <title>Annotation of the Turnera subulata (Passifloraceae) Draft Genome Reveals the S-Locus Evolved after the Divergence of Turneroideae from Passifloroideae in a Stepwise Manner.</title>
        <authorList>
            <person name="Henning P.M."/>
            <person name="Roalson E.H."/>
            <person name="Mir W."/>
            <person name="McCubbin A.G."/>
            <person name="Shore J.S."/>
        </authorList>
    </citation>
    <scope>NUCLEOTIDE SEQUENCE</scope>
    <source>
        <strain evidence="4">F60SS</strain>
    </source>
</reference>
<keyword evidence="5" id="KW-1185">Reference proteome</keyword>
<dbReference type="Pfam" id="PF02536">
    <property type="entry name" value="mTERF"/>
    <property type="match status" value="1"/>
</dbReference>
<evidence type="ECO:0000256" key="1">
    <source>
        <dbReference type="ARBA" id="ARBA00007692"/>
    </source>
</evidence>
<evidence type="ECO:0000256" key="3">
    <source>
        <dbReference type="ARBA" id="ARBA00022946"/>
    </source>
</evidence>
<name>A0A9Q0J424_9ROSI</name>
<reference evidence="4" key="1">
    <citation type="submission" date="2022-02" db="EMBL/GenBank/DDBJ databases">
        <authorList>
            <person name="Henning P.M."/>
            <person name="McCubbin A.G."/>
            <person name="Shore J.S."/>
        </authorList>
    </citation>
    <scope>NUCLEOTIDE SEQUENCE</scope>
    <source>
        <strain evidence="4">F60SS</strain>
        <tissue evidence="4">Leaves</tissue>
    </source>
</reference>
<dbReference type="InterPro" id="IPR003690">
    <property type="entry name" value="MTERF"/>
</dbReference>
<proteinExistence type="inferred from homology"/>
<sequence>MGHSEEKNSAVMDFVVNKLGWGLSVFAQYPVLFGLSLEKRFIPRDSVIQFLLSRDLIEKKCYTPRVFKLTDAGDNTNNSEEEFGTVEEAAARSERIRALYEQAVEDQFDTEEEKASYDKYMQELCETGGYGITTSFGSMVFGVIVPFDLSGPYESSIERMKKFCKMGLDENVPGLEFVDLVHACTGHEERLVFYITFTVRDPSTPSELRAFQFKYCFYREKIVEFQPIQNVNPKIVEYERANKSRATEQLVAPAN</sequence>
<dbReference type="GO" id="GO:0003676">
    <property type="term" value="F:nucleic acid binding"/>
    <property type="evidence" value="ECO:0007669"/>
    <property type="project" value="InterPro"/>
</dbReference>
<dbReference type="OrthoDB" id="637682at2759"/>
<dbReference type="Proteomes" id="UP001141552">
    <property type="component" value="Unassembled WGS sequence"/>
</dbReference>
<keyword evidence="2" id="KW-0806">Transcription termination</keyword>
<evidence type="ECO:0000313" key="5">
    <source>
        <dbReference type="Proteomes" id="UP001141552"/>
    </source>
</evidence>
<keyword evidence="3" id="KW-0809">Transit peptide</keyword>
<evidence type="ECO:0000313" key="4">
    <source>
        <dbReference type="EMBL" id="KAJ4827267.1"/>
    </source>
</evidence>
<keyword evidence="2" id="KW-0804">Transcription</keyword>
<dbReference type="Gene3D" id="1.25.70.10">
    <property type="entry name" value="Transcription termination factor 3, mitochondrial"/>
    <property type="match status" value="1"/>
</dbReference>